<feature type="domain" description="DUF202" evidence="6">
    <location>
        <begin position="16"/>
        <end position="78"/>
    </location>
</feature>
<dbReference type="Proteomes" id="UP001172082">
    <property type="component" value="Unassembled WGS sequence"/>
</dbReference>
<evidence type="ECO:0000256" key="3">
    <source>
        <dbReference type="ARBA" id="ARBA00022989"/>
    </source>
</evidence>
<gene>
    <name evidence="7" type="ORF">QQ008_24665</name>
</gene>
<proteinExistence type="predicted"/>
<dbReference type="RefSeq" id="WP_346754632.1">
    <property type="nucleotide sequence ID" value="NZ_JAUJEA010000012.1"/>
</dbReference>
<evidence type="ECO:0000259" key="6">
    <source>
        <dbReference type="Pfam" id="PF02656"/>
    </source>
</evidence>
<dbReference type="InterPro" id="IPR003807">
    <property type="entry name" value="DUF202"/>
</dbReference>
<evidence type="ECO:0000256" key="2">
    <source>
        <dbReference type="ARBA" id="ARBA00022692"/>
    </source>
</evidence>
<evidence type="ECO:0000256" key="1">
    <source>
        <dbReference type="ARBA" id="ARBA00004127"/>
    </source>
</evidence>
<feature type="transmembrane region" description="Helical" evidence="5">
    <location>
        <begin position="25"/>
        <end position="43"/>
    </location>
</feature>
<organism evidence="7 8">
    <name type="scientific">Splendidivirga corallicola</name>
    <dbReference type="NCBI Taxonomy" id="3051826"/>
    <lineage>
        <taxon>Bacteria</taxon>
        <taxon>Pseudomonadati</taxon>
        <taxon>Bacteroidota</taxon>
        <taxon>Cytophagia</taxon>
        <taxon>Cytophagales</taxon>
        <taxon>Splendidivirgaceae</taxon>
        <taxon>Splendidivirga</taxon>
    </lineage>
</organism>
<dbReference type="Pfam" id="PF02656">
    <property type="entry name" value="DUF202"/>
    <property type="match status" value="1"/>
</dbReference>
<evidence type="ECO:0000256" key="4">
    <source>
        <dbReference type="ARBA" id="ARBA00023136"/>
    </source>
</evidence>
<reference evidence="7" key="1">
    <citation type="submission" date="2023-06" db="EMBL/GenBank/DDBJ databases">
        <title>Genomic of Parafulvivirga corallium.</title>
        <authorList>
            <person name="Wang G."/>
        </authorList>
    </citation>
    <scope>NUCLEOTIDE SEQUENCE</scope>
    <source>
        <strain evidence="7">BMA10</strain>
    </source>
</reference>
<evidence type="ECO:0000313" key="8">
    <source>
        <dbReference type="Proteomes" id="UP001172082"/>
    </source>
</evidence>
<accession>A0ABT8KWS7</accession>
<feature type="transmembrane region" description="Helical" evidence="5">
    <location>
        <begin position="55"/>
        <end position="75"/>
    </location>
</feature>
<sequence>MDNEDLNKSDWLALERTKLANERTFLAYFRTFVVVFGSGLTIIKVDIFHKIMTLGYAFLGAAMILLFIGIIRFFLVRKRIRKYYNPPGS</sequence>
<keyword evidence="3 5" id="KW-1133">Transmembrane helix</keyword>
<keyword evidence="2 5" id="KW-0812">Transmembrane</keyword>
<keyword evidence="4 5" id="KW-0472">Membrane</keyword>
<comment type="subcellular location">
    <subcellularLocation>
        <location evidence="1">Endomembrane system</location>
        <topology evidence="1">Multi-pass membrane protein</topology>
    </subcellularLocation>
</comment>
<evidence type="ECO:0000256" key="5">
    <source>
        <dbReference type="SAM" id="Phobius"/>
    </source>
</evidence>
<keyword evidence="8" id="KW-1185">Reference proteome</keyword>
<protein>
    <submittedName>
        <fullName evidence="7">DUF202 domain-containing protein</fullName>
    </submittedName>
</protein>
<evidence type="ECO:0000313" key="7">
    <source>
        <dbReference type="EMBL" id="MDN5204608.1"/>
    </source>
</evidence>
<dbReference type="EMBL" id="JAUJEA010000012">
    <property type="protein sequence ID" value="MDN5204608.1"/>
    <property type="molecule type" value="Genomic_DNA"/>
</dbReference>
<name>A0ABT8KWS7_9BACT</name>
<comment type="caution">
    <text evidence="7">The sequence shown here is derived from an EMBL/GenBank/DDBJ whole genome shotgun (WGS) entry which is preliminary data.</text>
</comment>